<proteinExistence type="predicted"/>
<dbReference type="Proteomes" id="UP000527143">
    <property type="component" value="Unassembled WGS sequence"/>
</dbReference>
<comment type="caution">
    <text evidence="1">The sequence shown here is derived from an EMBL/GenBank/DDBJ whole genome shotgun (WGS) entry which is preliminary data.</text>
</comment>
<protein>
    <submittedName>
        <fullName evidence="1">Uncharacterized protein</fullName>
    </submittedName>
</protein>
<dbReference type="InterPro" id="IPR046662">
    <property type="entry name" value="DUF6771"/>
</dbReference>
<keyword evidence="2" id="KW-1185">Reference proteome</keyword>
<dbReference type="RefSeq" id="WP_184087161.1">
    <property type="nucleotide sequence ID" value="NZ_JACIJF010000005.1"/>
</dbReference>
<accession>A0A840YQ61</accession>
<evidence type="ECO:0000313" key="2">
    <source>
        <dbReference type="Proteomes" id="UP000527143"/>
    </source>
</evidence>
<gene>
    <name evidence="1" type="ORF">FHT02_002081</name>
</gene>
<evidence type="ECO:0000313" key="1">
    <source>
        <dbReference type="EMBL" id="MBB5710841.1"/>
    </source>
</evidence>
<dbReference type="EMBL" id="JACIJF010000005">
    <property type="protein sequence ID" value="MBB5710841.1"/>
    <property type="molecule type" value="Genomic_DNA"/>
</dbReference>
<sequence>MQTDSLQPTAIAEALLFSTPGWARIGLTAPNERLRERAAHELALSIAEALGDGPAYDHNQLSLPL</sequence>
<organism evidence="1 2">
    <name type="scientific">Sphingomonas xinjiangensis</name>
    <dbReference type="NCBI Taxonomy" id="643568"/>
    <lineage>
        <taxon>Bacteria</taxon>
        <taxon>Pseudomonadati</taxon>
        <taxon>Pseudomonadota</taxon>
        <taxon>Alphaproteobacteria</taxon>
        <taxon>Sphingomonadales</taxon>
        <taxon>Sphingomonadaceae</taxon>
        <taxon>Sphingomonas</taxon>
    </lineage>
</organism>
<dbReference type="AlphaFoldDB" id="A0A840YQ61"/>
<dbReference type="Pfam" id="PF20561">
    <property type="entry name" value="DUF6771"/>
    <property type="match status" value="1"/>
</dbReference>
<name>A0A840YQ61_9SPHN</name>
<reference evidence="1 2" key="1">
    <citation type="submission" date="2020-08" db="EMBL/GenBank/DDBJ databases">
        <title>Genomic Encyclopedia of Type Strains, Phase IV (KMG-IV): sequencing the most valuable type-strain genomes for metagenomic binning, comparative biology and taxonomic classification.</title>
        <authorList>
            <person name="Goeker M."/>
        </authorList>
    </citation>
    <scope>NUCLEOTIDE SEQUENCE [LARGE SCALE GENOMIC DNA]</scope>
    <source>
        <strain evidence="1 2">DSM 26736</strain>
    </source>
</reference>